<dbReference type="AlphaFoldDB" id="A0A377Z9I5"/>
<dbReference type="InterPro" id="IPR044068">
    <property type="entry name" value="CB"/>
</dbReference>
<dbReference type="Gene3D" id="1.10.150.130">
    <property type="match status" value="1"/>
</dbReference>
<dbReference type="PANTHER" id="PTHR30629:SF2">
    <property type="entry name" value="PROPHAGE INTEGRASE INTS-RELATED"/>
    <property type="match status" value="1"/>
</dbReference>
<gene>
    <name evidence="6" type="primary">intS_2</name>
    <name evidence="6" type="ORF">NCTC9504_01983</name>
</gene>
<dbReference type="PANTHER" id="PTHR30629">
    <property type="entry name" value="PROPHAGE INTEGRASE"/>
    <property type="match status" value="1"/>
</dbReference>
<evidence type="ECO:0000256" key="1">
    <source>
        <dbReference type="ARBA" id="ARBA00008857"/>
    </source>
</evidence>
<evidence type="ECO:0000256" key="2">
    <source>
        <dbReference type="ARBA" id="ARBA00022908"/>
    </source>
</evidence>
<feature type="domain" description="Core-binding (CB)" evidence="5">
    <location>
        <begin position="97"/>
        <end position="176"/>
    </location>
</feature>
<evidence type="ECO:0000256" key="3">
    <source>
        <dbReference type="ARBA" id="ARBA00023125"/>
    </source>
</evidence>
<dbReference type="GO" id="GO:0015074">
    <property type="term" value="P:DNA integration"/>
    <property type="evidence" value="ECO:0007669"/>
    <property type="project" value="UniProtKB-KW"/>
</dbReference>
<dbReference type="InterPro" id="IPR010998">
    <property type="entry name" value="Integrase_recombinase_N"/>
</dbReference>
<protein>
    <submittedName>
        <fullName evidence="6">Phage integrase family site-specific recombinase</fullName>
    </submittedName>
</protein>
<evidence type="ECO:0000313" key="7">
    <source>
        <dbReference type="Proteomes" id="UP000254020"/>
    </source>
</evidence>
<dbReference type="GO" id="GO:0003677">
    <property type="term" value="F:DNA binding"/>
    <property type="evidence" value="ECO:0007669"/>
    <property type="project" value="UniProtKB-UniRule"/>
</dbReference>
<dbReference type="InterPro" id="IPR038488">
    <property type="entry name" value="Integrase_DNA-bd_sf"/>
</dbReference>
<dbReference type="Pfam" id="PF13356">
    <property type="entry name" value="Arm-DNA-bind_3"/>
    <property type="match status" value="1"/>
</dbReference>
<dbReference type="Gene3D" id="3.30.160.390">
    <property type="entry name" value="Integrase, DNA-binding domain"/>
    <property type="match status" value="1"/>
</dbReference>
<dbReference type="PROSITE" id="PS51900">
    <property type="entry name" value="CB"/>
    <property type="match status" value="1"/>
</dbReference>
<dbReference type="Proteomes" id="UP000254020">
    <property type="component" value="Unassembled WGS sequence"/>
</dbReference>
<evidence type="ECO:0000313" key="6">
    <source>
        <dbReference type="EMBL" id="STU64129.1"/>
    </source>
</evidence>
<evidence type="ECO:0000259" key="5">
    <source>
        <dbReference type="PROSITE" id="PS51900"/>
    </source>
</evidence>
<proteinExistence type="inferred from homology"/>
<dbReference type="InterPro" id="IPR050808">
    <property type="entry name" value="Phage_Integrase"/>
</dbReference>
<name>A0A377Z9I5_KLEPN</name>
<dbReference type="InterPro" id="IPR011010">
    <property type="entry name" value="DNA_brk_join_enz"/>
</dbReference>
<dbReference type="SUPFAM" id="SSF56349">
    <property type="entry name" value="DNA breaking-rejoining enzymes"/>
    <property type="match status" value="1"/>
</dbReference>
<dbReference type="EMBL" id="UGMA01000005">
    <property type="protein sequence ID" value="STU64129.1"/>
    <property type="molecule type" value="Genomic_DNA"/>
</dbReference>
<keyword evidence="2" id="KW-0229">DNA integration</keyword>
<organism evidence="6 7">
    <name type="scientific">Klebsiella pneumoniae subsp. pneumoniae</name>
    <dbReference type="NCBI Taxonomy" id="72407"/>
    <lineage>
        <taxon>Bacteria</taxon>
        <taxon>Pseudomonadati</taxon>
        <taxon>Pseudomonadota</taxon>
        <taxon>Gammaproteobacteria</taxon>
        <taxon>Enterobacterales</taxon>
        <taxon>Enterobacteriaceae</taxon>
        <taxon>Klebsiella/Raoultella group</taxon>
        <taxon>Klebsiella</taxon>
        <taxon>Klebsiella pneumoniae complex</taxon>
    </lineage>
</organism>
<comment type="similarity">
    <text evidence="1">Belongs to the 'phage' integrase family.</text>
</comment>
<dbReference type="Pfam" id="PF22022">
    <property type="entry name" value="Phage_int_M"/>
    <property type="match status" value="1"/>
</dbReference>
<dbReference type="InterPro" id="IPR053876">
    <property type="entry name" value="Phage_int_M"/>
</dbReference>
<keyword evidence="3 4" id="KW-0238">DNA-binding</keyword>
<reference evidence="6 7" key="1">
    <citation type="submission" date="2018-06" db="EMBL/GenBank/DDBJ databases">
        <authorList>
            <consortium name="Pathogen Informatics"/>
            <person name="Doyle S."/>
        </authorList>
    </citation>
    <scope>NUCLEOTIDE SEQUENCE [LARGE SCALE GENOMIC DNA]</scope>
    <source>
        <strain evidence="6 7">NCTC9504</strain>
    </source>
</reference>
<dbReference type="InterPro" id="IPR025166">
    <property type="entry name" value="Integrase_DNA_bind_dom"/>
</dbReference>
<accession>A0A377Z9I5</accession>
<sequence length="233" mass="26588">MLTDTKLRNLKPRDKLYKVNDREGLYVAVTPAGSISFRYNYSINGRQETITFGRYGVGGITLAEARELLGDAKKMVAAGKSPAKEKARDKARVKDAETFGAWAEKWLRGYQMADSTRDMRRSVYERELKPKFSNQKLVEITHEDLRALADAIVERGAPATAVHVREIVLQVFRWAIERGQKVENPAELVRPTSIARFEPRDRALTPEEIGLMYQYMERVGTSQQTVRRPSCYC</sequence>
<evidence type="ECO:0000256" key="4">
    <source>
        <dbReference type="PROSITE-ProRule" id="PRU01248"/>
    </source>
</evidence>